<proteinExistence type="predicted"/>
<evidence type="ECO:0000313" key="3">
    <source>
        <dbReference type="Proteomes" id="UP000198847"/>
    </source>
</evidence>
<keyword evidence="1" id="KW-0812">Transmembrane</keyword>
<sequence length="51" mass="5534">MKNPIVLIFAGILGAIVVFTGVFVMVLSGDPSKTNVNFIQSTAGDLLFWKY</sequence>
<dbReference type="EMBL" id="FODY01000005">
    <property type="protein sequence ID" value="SEO82382.1"/>
    <property type="molecule type" value="Genomic_DNA"/>
</dbReference>
<reference evidence="2 3" key="1">
    <citation type="submission" date="2016-10" db="EMBL/GenBank/DDBJ databases">
        <authorList>
            <person name="de Groot N.N."/>
        </authorList>
    </citation>
    <scope>NUCLEOTIDE SEQUENCE [LARGE SCALE GENOMIC DNA]</scope>
    <source>
        <strain evidence="2 3">DSM 13305</strain>
    </source>
</reference>
<name>A0A1H8SUL4_9FIRM</name>
<keyword evidence="1" id="KW-0472">Membrane</keyword>
<organism evidence="2 3">
    <name type="scientific">Propionispora vibrioides</name>
    <dbReference type="NCBI Taxonomy" id="112903"/>
    <lineage>
        <taxon>Bacteria</taxon>
        <taxon>Bacillati</taxon>
        <taxon>Bacillota</taxon>
        <taxon>Negativicutes</taxon>
        <taxon>Selenomonadales</taxon>
        <taxon>Sporomusaceae</taxon>
        <taxon>Propionispora</taxon>
    </lineage>
</organism>
<evidence type="ECO:0000256" key="1">
    <source>
        <dbReference type="SAM" id="Phobius"/>
    </source>
</evidence>
<gene>
    <name evidence="2" type="ORF">SAMN04490178_105199</name>
</gene>
<keyword evidence="1" id="KW-1133">Transmembrane helix</keyword>
<evidence type="ECO:0000313" key="2">
    <source>
        <dbReference type="EMBL" id="SEO82382.1"/>
    </source>
</evidence>
<dbReference type="Proteomes" id="UP000198847">
    <property type="component" value="Unassembled WGS sequence"/>
</dbReference>
<dbReference type="AlphaFoldDB" id="A0A1H8SUL4"/>
<accession>A0A1H8SUL4</accession>
<keyword evidence="3" id="KW-1185">Reference proteome</keyword>
<feature type="transmembrane region" description="Helical" evidence="1">
    <location>
        <begin position="6"/>
        <end position="27"/>
    </location>
</feature>
<protein>
    <submittedName>
        <fullName evidence="2">Uncharacterized protein</fullName>
    </submittedName>
</protein>
<dbReference type="RefSeq" id="WP_177173481.1">
    <property type="nucleotide sequence ID" value="NZ_FODY01000005.1"/>
</dbReference>